<evidence type="ECO:0008006" key="3">
    <source>
        <dbReference type="Google" id="ProtNLM"/>
    </source>
</evidence>
<dbReference type="InterPro" id="IPR025447">
    <property type="entry name" value="DUF4192"/>
</dbReference>
<dbReference type="Pfam" id="PF13830">
    <property type="entry name" value="DUF4192"/>
    <property type="match status" value="1"/>
</dbReference>
<protein>
    <recommendedName>
        <fullName evidence="3">DUF4192 domain-containing protein</fullName>
    </recommendedName>
</protein>
<name>A0A1G7EJF5_9ACTN</name>
<proteinExistence type="predicted"/>
<accession>A0A1G7EJF5</accession>
<dbReference type="EMBL" id="LT629688">
    <property type="protein sequence ID" value="SDE63768.1"/>
    <property type="molecule type" value="Genomic_DNA"/>
</dbReference>
<dbReference type="RefSeq" id="WP_090595882.1">
    <property type="nucleotide sequence ID" value="NZ_LT629688.1"/>
</dbReference>
<reference evidence="1 2" key="1">
    <citation type="submission" date="2016-10" db="EMBL/GenBank/DDBJ databases">
        <authorList>
            <person name="de Groot N.N."/>
        </authorList>
    </citation>
    <scope>NUCLEOTIDE SEQUENCE [LARGE SCALE GENOMIC DNA]</scope>
    <source>
        <strain evidence="1 2">MON 2.2</strain>
    </source>
</reference>
<sequence>MTASPLPTDQRPTIRATRPGDVLGVIPYLLGFLPGEDVVVVLMARSTVVLTARTDLASVTSVSALVEMVEDLADLHGADSVVVVGYHPEPEPVTRLLEGLPERLDGVRVVDLLRVDGERWWSLLCRSGCCPPEGTPYDVPGSRTAAEAVWAGLTTLPSRDELRRITEAPQDRLEERRALFDAVAGELLPARRGLPRRTLRLVERCLAAGGPPGERECAELAVAMYDMDVRHEVWAAQSRPTAPAAVALWARVAQQSVDPFRTAPLCQLATSAWLSGDGALMSVCLESLAVTDPDARLVSTLDMIQRLALPPSWWEQGTA</sequence>
<dbReference type="STRING" id="675864.SAMN04489747_3966"/>
<organism evidence="1 2">
    <name type="scientific">Auraticoccus monumenti</name>
    <dbReference type="NCBI Taxonomy" id="675864"/>
    <lineage>
        <taxon>Bacteria</taxon>
        <taxon>Bacillati</taxon>
        <taxon>Actinomycetota</taxon>
        <taxon>Actinomycetes</taxon>
        <taxon>Propionibacteriales</taxon>
        <taxon>Propionibacteriaceae</taxon>
        <taxon>Auraticoccus</taxon>
    </lineage>
</organism>
<gene>
    <name evidence="1" type="ORF">SAMN04489747_3966</name>
</gene>
<evidence type="ECO:0000313" key="1">
    <source>
        <dbReference type="EMBL" id="SDE63768.1"/>
    </source>
</evidence>
<dbReference type="OrthoDB" id="3264463at2"/>
<dbReference type="AlphaFoldDB" id="A0A1G7EJF5"/>
<evidence type="ECO:0000313" key="2">
    <source>
        <dbReference type="Proteomes" id="UP000198546"/>
    </source>
</evidence>
<dbReference type="Proteomes" id="UP000198546">
    <property type="component" value="Chromosome i"/>
</dbReference>
<keyword evidence="2" id="KW-1185">Reference proteome</keyword>